<evidence type="ECO:0000313" key="8">
    <source>
        <dbReference type="Proteomes" id="UP000054408"/>
    </source>
</evidence>
<dbReference type="OrthoDB" id="660555at2759"/>
<dbReference type="InterPro" id="IPR000306">
    <property type="entry name" value="Znf_FYVE"/>
</dbReference>
<dbReference type="InterPro" id="IPR017455">
    <property type="entry name" value="Znf_FYVE-rel"/>
</dbReference>
<dbReference type="Gene3D" id="3.30.40.10">
    <property type="entry name" value="Zinc/RING finger domain, C3HC4 (zinc finger)"/>
    <property type="match status" value="1"/>
</dbReference>
<dbReference type="PANTHER" id="PTHR23164">
    <property type="entry name" value="EARLY ENDOSOME ANTIGEN 1"/>
    <property type="match status" value="1"/>
</dbReference>
<dbReference type="EMBL" id="GL349438">
    <property type="protein sequence ID" value="KNC54766.1"/>
    <property type="molecule type" value="Genomic_DNA"/>
</dbReference>
<dbReference type="SUPFAM" id="SSF57903">
    <property type="entry name" value="FYVE/PHD zinc finger"/>
    <property type="match status" value="1"/>
</dbReference>
<feature type="domain" description="FYVE-type" evidence="6">
    <location>
        <begin position="14"/>
        <end position="67"/>
    </location>
</feature>
<dbReference type="eggNOG" id="KOG1786">
    <property type="taxonomic scope" value="Eukaryota"/>
</dbReference>
<reference evidence="7 8" key="1">
    <citation type="submission" date="2010-05" db="EMBL/GenBank/DDBJ databases">
        <title>The Genome Sequence of Thecamonas trahens ATCC 50062.</title>
        <authorList>
            <consortium name="The Broad Institute Genome Sequencing Platform"/>
            <person name="Russ C."/>
            <person name="Cuomo C."/>
            <person name="Shea T."/>
            <person name="Young S.K."/>
            <person name="Zeng Q."/>
            <person name="Koehrsen M."/>
            <person name="Haas B."/>
            <person name="Borodovsky M."/>
            <person name="Guigo R."/>
            <person name="Alvarado L."/>
            <person name="Berlin A."/>
            <person name="Bochicchio J."/>
            <person name="Borenstein D."/>
            <person name="Chapman S."/>
            <person name="Chen Z."/>
            <person name="Freedman E."/>
            <person name="Gellesch M."/>
            <person name="Goldberg J."/>
            <person name="Griggs A."/>
            <person name="Gujja S."/>
            <person name="Heilman E."/>
            <person name="Heiman D."/>
            <person name="Hepburn T."/>
            <person name="Howarth C."/>
            <person name="Jen D."/>
            <person name="Larson L."/>
            <person name="Mehta T."/>
            <person name="Park D."/>
            <person name="Pearson M."/>
            <person name="Roberts A."/>
            <person name="Saif S."/>
            <person name="Shenoy N."/>
            <person name="Sisk P."/>
            <person name="Stolte C."/>
            <person name="Sykes S."/>
            <person name="Thomson T."/>
            <person name="Walk T."/>
            <person name="White J."/>
            <person name="Yandava C."/>
            <person name="Burger G."/>
            <person name="Gray M.W."/>
            <person name="Holland P.W.H."/>
            <person name="King N."/>
            <person name="Lang F.B.F."/>
            <person name="Roger A.J."/>
            <person name="Ruiz-Trillo I."/>
            <person name="Lander E."/>
            <person name="Nusbaum C."/>
        </authorList>
    </citation>
    <scope>NUCLEOTIDE SEQUENCE [LARGE SCALE GENOMIC DNA]</scope>
    <source>
        <strain evidence="7 8">ATCC 50062</strain>
    </source>
</reference>
<keyword evidence="3" id="KW-0862">Zinc</keyword>
<name>A0A0L0DRW2_THETB</name>
<dbReference type="PANTHER" id="PTHR23164:SF30">
    <property type="entry name" value="EARLY ENDOSOME ANTIGEN 1"/>
    <property type="match status" value="1"/>
</dbReference>
<gene>
    <name evidence="7" type="ORF">AMSG_01617</name>
</gene>
<feature type="region of interest" description="Disordered" evidence="5">
    <location>
        <begin position="87"/>
        <end position="120"/>
    </location>
</feature>
<keyword evidence="2 4" id="KW-0863">Zinc-finger</keyword>
<evidence type="ECO:0000256" key="1">
    <source>
        <dbReference type="ARBA" id="ARBA00022723"/>
    </source>
</evidence>
<dbReference type="InterPro" id="IPR013083">
    <property type="entry name" value="Znf_RING/FYVE/PHD"/>
</dbReference>
<accession>A0A0L0DRW2</accession>
<dbReference type="Pfam" id="PF01363">
    <property type="entry name" value="FYVE"/>
    <property type="match status" value="1"/>
</dbReference>
<dbReference type="STRING" id="461836.A0A0L0DRW2"/>
<dbReference type="Proteomes" id="UP000054408">
    <property type="component" value="Unassembled WGS sequence"/>
</dbReference>
<evidence type="ECO:0000256" key="5">
    <source>
        <dbReference type="SAM" id="MobiDB-lite"/>
    </source>
</evidence>
<dbReference type="RefSeq" id="XP_013761666.1">
    <property type="nucleotide sequence ID" value="XM_013906212.1"/>
</dbReference>
<proteinExistence type="predicted"/>
<dbReference type="SMART" id="SM00064">
    <property type="entry name" value="FYVE"/>
    <property type="match status" value="1"/>
</dbReference>
<dbReference type="AlphaFoldDB" id="A0A0L0DRW2"/>
<dbReference type="GeneID" id="25561362"/>
<evidence type="ECO:0000256" key="2">
    <source>
        <dbReference type="ARBA" id="ARBA00022771"/>
    </source>
</evidence>
<evidence type="ECO:0000256" key="4">
    <source>
        <dbReference type="PROSITE-ProRule" id="PRU00091"/>
    </source>
</evidence>
<protein>
    <recommendedName>
        <fullName evidence="6">FYVE-type domain-containing protein</fullName>
    </recommendedName>
</protein>
<dbReference type="OMA" id="ECCHARI"/>
<dbReference type="PROSITE" id="PS50178">
    <property type="entry name" value="ZF_FYVE"/>
    <property type="match status" value="1"/>
</dbReference>
<keyword evidence="1" id="KW-0479">Metal-binding</keyword>
<keyword evidence="8" id="KW-1185">Reference proteome</keyword>
<evidence type="ECO:0000259" key="6">
    <source>
        <dbReference type="PROSITE" id="PS50178"/>
    </source>
</evidence>
<organism evidence="7 8">
    <name type="scientific">Thecamonas trahens ATCC 50062</name>
    <dbReference type="NCBI Taxonomy" id="461836"/>
    <lineage>
        <taxon>Eukaryota</taxon>
        <taxon>Apusozoa</taxon>
        <taxon>Apusomonadida</taxon>
        <taxon>Apusomonadidae</taxon>
        <taxon>Thecamonas</taxon>
    </lineage>
</organism>
<sequence length="120" mass="13194">MGSFMSARVRWVPDEERTHCADCGKKFSLLVRRHHCRRCGDIFCKQCANVFRKIPELEVTEMVRVCNRGCDIAYDDGVYSSVGSAVPARTASPVSSVGKSKKKSKSKAVTSSSDLDFGGL</sequence>
<dbReference type="InterPro" id="IPR011011">
    <property type="entry name" value="Znf_FYVE_PHD"/>
</dbReference>
<dbReference type="GO" id="GO:0008270">
    <property type="term" value="F:zinc ion binding"/>
    <property type="evidence" value="ECO:0007669"/>
    <property type="project" value="UniProtKB-KW"/>
</dbReference>
<evidence type="ECO:0000313" key="7">
    <source>
        <dbReference type="EMBL" id="KNC54766.1"/>
    </source>
</evidence>
<evidence type="ECO:0000256" key="3">
    <source>
        <dbReference type="ARBA" id="ARBA00022833"/>
    </source>
</evidence>